<comment type="cofactor">
    <cofactor evidence="1">
        <name>Ca(2+)</name>
        <dbReference type="ChEBI" id="CHEBI:29108"/>
    </cofactor>
</comment>
<keyword evidence="4" id="KW-0732">Signal</keyword>
<dbReference type="Pfam" id="PF00128">
    <property type="entry name" value="Alpha-amylase"/>
    <property type="match status" value="1"/>
</dbReference>
<keyword evidence="7" id="KW-1185">Reference proteome</keyword>
<evidence type="ECO:0000256" key="4">
    <source>
        <dbReference type="ARBA" id="ARBA00022729"/>
    </source>
</evidence>
<evidence type="ECO:0000256" key="2">
    <source>
        <dbReference type="ARBA" id="ARBA00008061"/>
    </source>
</evidence>
<dbReference type="EMBL" id="JABCKI010000094">
    <property type="protein sequence ID" value="KAG5652836.1"/>
    <property type="molecule type" value="Genomic_DNA"/>
</dbReference>
<accession>A0A9P7GMM5</accession>
<comment type="similarity">
    <text evidence="2">Belongs to the glycosyl hydrolase 13 family.</text>
</comment>
<dbReference type="InterPro" id="IPR006047">
    <property type="entry name" value="GH13_cat_dom"/>
</dbReference>
<dbReference type="AlphaFoldDB" id="A0A9P7GMM5"/>
<proteinExistence type="inferred from homology"/>
<dbReference type="Gene3D" id="3.20.20.80">
    <property type="entry name" value="Glycosidases"/>
    <property type="match status" value="1"/>
</dbReference>
<feature type="domain" description="Glycosyl hydrolase family 13 catalytic" evidence="5">
    <location>
        <begin position="8"/>
        <end position="69"/>
    </location>
</feature>
<evidence type="ECO:0000313" key="6">
    <source>
        <dbReference type="EMBL" id="KAG5652836.1"/>
    </source>
</evidence>
<sequence length="75" mass="8367">MAGEIRFQLLTDRFASSSKTSKPCDTSTRKYCGGTWKGITEHLDYIQGMGFDAVWISPVVENVEQETAYGEAYHG</sequence>
<name>A0A9P7GMM5_9AGAR</name>
<dbReference type="InterPro" id="IPR017853">
    <property type="entry name" value="GH"/>
</dbReference>
<evidence type="ECO:0000256" key="1">
    <source>
        <dbReference type="ARBA" id="ARBA00001913"/>
    </source>
</evidence>
<dbReference type="Proteomes" id="UP000717328">
    <property type="component" value="Unassembled WGS sequence"/>
</dbReference>
<evidence type="ECO:0000313" key="7">
    <source>
        <dbReference type="Proteomes" id="UP000717328"/>
    </source>
</evidence>
<evidence type="ECO:0000256" key="3">
    <source>
        <dbReference type="ARBA" id="ARBA00022723"/>
    </source>
</evidence>
<dbReference type="GO" id="GO:0046872">
    <property type="term" value="F:metal ion binding"/>
    <property type="evidence" value="ECO:0007669"/>
    <property type="project" value="UniProtKB-KW"/>
</dbReference>
<gene>
    <name evidence="6" type="primary">MDE5</name>
    <name evidence="6" type="ORF">H0H81_003460</name>
</gene>
<organism evidence="6 7">
    <name type="scientific">Sphagnurus paluster</name>
    <dbReference type="NCBI Taxonomy" id="117069"/>
    <lineage>
        <taxon>Eukaryota</taxon>
        <taxon>Fungi</taxon>
        <taxon>Dikarya</taxon>
        <taxon>Basidiomycota</taxon>
        <taxon>Agaricomycotina</taxon>
        <taxon>Agaricomycetes</taxon>
        <taxon>Agaricomycetidae</taxon>
        <taxon>Agaricales</taxon>
        <taxon>Tricholomatineae</taxon>
        <taxon>Lyophyllaceae</taxon>
        <taxon>Sphagnurus</taxon>
    </lineage>
</organism>
<evidence type="ECO:0000259" key="5">
    <source>
        <dbReference type="Pfam" id="PF00128"/>
    </source>
</evidence>
<reference evidence="6" key="1">
    <citation type="submission" date="2021-02" db="EMBL/GenBank/DDBJ databases">
        <authorList>
            <person name="Nieuwenhuis M."/>
            <person name="Van De Peppel L.J.J."/>
        </authorList>
    </citation>
    <scope>NUCLEOTIDE SEQUENCE</scope>
    <source>
        <strain evidence="6">D49</strain>
    </source>
</reference>
<reference evidence="6" key="2">
    <citation type="submission" date="2021-10" db="EMBL/GenBank/DDBJ databases">
        <title>Phylogenomics reveals ancestral predisposition of the termite-cultivated fungus Termitomyces towards a domesticated lifestyle.</title>
        <authorList>
            <person name="Auxier B."/>
            <person name="Grum-Grzhimaylo A."/>
            <person name="Cardenas M.E."/>
            <person name="Lodge J.D."/>
            <person name="Laessoe T."/>
            <person name="Pedersen O."/>
            <person name="Smith M.E."/>
            <person name="Kuyper T.W."/>
            <person name="Franco-Molano E.A."/>
            <person name="Baroni T.J."/>
            <person name="Aanen D.K."/>
        </authorList>
    </citation>
    <scope>NUCLEOTIDE SEQUENCE</scope>
    <source>
        <strain evidence="6">D49</strain>
    </source>
</reference>
<dbReference type="OrthoDB" id="204980at2759"/>
<dbReference type="PANTHER" id="PTHR10357:SF215">
    <property type="entry name" value="ALPHA-AMYLASE 1"/>
    <property type="match status" value="1"/>
</dbReference>
<keyword evidence="3" id="KW-0479">Metal-binding</keyword>
<comment type="caution">
    <text evidence="6">The sequence shown here is derived from an EMBL/GenBank/DDBJ whole genome shotgun (WGS) entry which is preliminary data.</text>
</comment>
<dbReference type="PANTHER" id="PTHR10357">
    <property type="entry name" value="ALPHA-AMYLASE FAMILY MEMBER"/>
    <property type="match status" value="1"/>
</dbReference>
<protein>
    <submittedName>
        <fullName evidence="6">Alpha-amylase</fullName>
    </submittedName>
</protein>
<dbReference type="SUPFAM" id="SSF51445">
    <property type="entry name" value="(Trans)glycosidases"/>
    <property type="match status" value="1"/>
</dbReference>
<dbReference type="GO" id="GO:0005975">
    <property type="term" value="P:carbohydrate metabolic process"/>
    <property type="evidence" value="ECO:0007669"/>
    <property type="project" value="InterPro"/>
</dbReference>